<gene>
    <name evidence="1" type="ORF">HMPREF1201_00969</name>
</gene>
<dbReference type="InterPro" id="IPR036390">
    <property type="entry name" value="WH_DNA-bd_sf"/>
</dbReference>
<sequence>MLLTDKYADKIHGIITCYDRMIIQGYIPNWSHAEAMTAYMKLNGIRIFDYPTSFSQPLTEQVRQNAEKIDHENGMEIEFIRKLHAFRKDDRIQNIIAETGKTEGLIHIFSAMECCNTYRPWHDKTTGKTFLKFDQSKCLHYYFYFIDRELGLCYLRVPTWPPFRLQFYMNGHNLLAYKLDKKQLSYRMQDNAFLEISDIETAQKLSDRINPQGLHKVLDVFARRYSPVPESLGLGYTWTVQQIECATDIMFRKPEYLAPIYDEIIHTAIYTVKPDNIATFLGQRITYNCTKEIGTNYNQRILGTRIKHHMGDVSIKMYDKFGCVLRIESTCNDISTFRVEREVQHRDGTSDIRKAPLKKSIYSLYQLFTILKSANYRYLEFISSFDDHSSGRKKLDEVSHSRREKERTYRGFNFFDSRDLSVLEAISKGEYMTFGIQGKQIRQHLPKITPSAMTRIFKRLKVHGLIEKIPGSYKYLITALGKEIIAAGLSIKNLILVPALRLDFPDAEILPFCVENHL</sequence>
<keyword evidence="2" id="KW-1185">Reference proteome</keyword>
<protein>
    <submittedName>
        <fullName evidence="1">Uncharacterized protein</fullName>
    </submittedName>
</protein>
<evidence type="ECO:0000313" key="1">
    <source>
        <dbReference type="EMBL" id="ETD20964.1"/>
    </source>
</evidence>
<name>A0A829NJL0_MEDG5</name>
<evidence type="ECO:0000313" key="2">
    <source>
        <dbReference type="Proteomes" id="UP000018690"/>
    </source>
</evidence>
<dbReference type="AlphaFoldDB" id="A0A829NJL0"/>
<accession>A0A829NJL0</accession>
<reference evidence="1 2" key="1">
    <citation type="submission" date="2013-10" db="EMBL/GenBank/DDBJ databases">
        <title>The Genome Sequence of Ruminococcus gnavus CC55_001C.</title>
        <authorList>
            <consortium name="The Broad Institute Genomics Platform"/>
            <person name="Earl A."/>
            <person name="Allen-Vercoe E."/>
            <person name="Daigneault M."/>
            <person name="Young S.K."/>
            <person name="Zeng Q."/>
            <person name="Gargeya S."/>
            <person name="Fitzgerald M."/>
            <person name="Abouelleil A."/>
            <person name="Alvarado L."/>
            <person name="Chapman S.B."/>
            <person name="Gainer-Dewar J."/>
            <person name="Goldberg J."/>
            <person name="Griggs A."/>
            <person name="Gujja S."/>
            <person name="Hansen M."/>
            <person name="Howarth C."/>
            <person name="Imamovic A."/>
            <person name="Ireland A."/>
            <person name="Larimer J."/>
            <person name="McCowan C."/>
            <person name="Murphy C."/>
            <person name="Pearson M."/>
            <person name="Poon T.W."/>
            <person name="Priest M."/>
            <person name="Roberts A."/>
            <person name="Saif S."/>
            <person name="Shea T."/>
            <person name="Sykes S."/>
            <person name="Wortman J."/>
            <person name="Nusbaum C."/>
            <person name="Birren B."/>
        </authorList>
    </citation>
    <scope>NUCLEOTIDE SEQUENCE [LARGE SCALE GENOMIC DNA]</scope>
    <source>
        <strain evidence="1 2">CC55_001C</strain>
    </source>
</reference>
<dbReference type="RefSeq" id="WP_023923792.1">
    <property type="nucleotide sequence ID" value="NZ_KI669414.1"/>
</dbReference>
<dbReference type="EMBL" id="AZJF01000001">
    <property type="protein sequence ID" value="ETD20964.1"/>
    <property type="molecule type" value="Genomic_DNA"/>
</dbReference>
<proteinExistence type="predicted"/>
<dbReference type="SUPFAM" id="SSF46785">
    <property type="entry name" value="Winged helix' DNA-binding domain"/>
    <property type="match status" value="1"/>
</dbReference>
<organism evidence="1 2">
    <name type="scientific">Mediterraneibacter gnavus (strain CC55_001C)</name>
    <dbReference type="NCBI Taxonomy" id="1073375"/>
    <lineage>
        <taxon>Bacteria</taxon>
        <taxon>Bacillati</taxon>
        <taxon>Bacillota</taxon>
        <taxon>Clostridia</taxon>
        <taxon>Lachnospirales</taxon>
        <taxon>Lachnospiraceae</taxon>
        <taxon>Mediterraneibacter</taxon>
    </lineage>
</organism>
<dbReference type="Proteomes" id="UP000018690">
    <property type="component" value="Unassembled WGS sequence"/>
</dbReference>
<comment type="caution">
    <text evidence="1">The sequence shown here is derived from an EMBL/GenBank/DDBJ whole genome shotgun (WGS) entry which is preliminary data.</text>
</comment>